<evidence type="ECO:0000256" key="2">
    <source>
        <dbReference type="ARBA" id="ARBA00022737"/>
    </source>
</evidence>
<name>A0A8C5NVR1_JACJA</name>
<dbReference type="Ensembl" id="ENSJJAT00000009010.1">
    <property type="protein sequence ID" value="ENSJJAP00000003941.1"/>
    <property type="gene ID" value="ENSJJAG00000007952.1"/>
</dbReference>
<organism evidence="3 4">
    <name type="scientific">Jaculus jaculus</name>
    <name type="common">Lesser Egyptian jerboa</name>
    <dbReference type="NCBI Taxonomy" id="51337"/>
    <lineage>
        <taxon>Eukaryota</taxon>
        <taxon>Metazoa</taxon>
        <taxon>Chordata</taxon>
        <taxon>Craniata</taxon>
        <taxon>Vertebrata</taxon>
        <taxon>Euteleostomi</taxon>
        <taxon>Mammalia</taxon>
        <taxon>Eutheria</taxon>
        <taxon>Euarchontoglires</taxon>
        <taxon>Glires</taxon>
        <taxon>Rodentia</taxon>
        <taxon>Myomorpha</taxon>
        <taxon>Dipodoidea</taxon>
        <taxon>Dipodidae</taxon>
        <taxon>Dipodinae</taxon>
        <taxon>Jaculus</taxon>
    </lineage>
</organism>
<keyword evidence="1" id="KW-0433">Leucine-rich repeat</keyword>
<proteinExistence type="predicted"/>
<dbReference type="GeneTree" id="ENSGT01030000234531"/>
<dbReference type="InterPro" id="IPR050694">
    <property type="entry name" value="LRRC14/PRAME"/>
</dbReference>
<dbReference type="PANTHER" id="PTHR14224">
    <property type="entry name" value="SIMILAR TO PREFERENTIALLY EXPRESSED ANTIGEN IN MELANOMA-LIKE 3"/>
    <property type="match status" value="1"/>
</dbReference>
<keyword evidence="4" id="KW-1185">Reference proteome</keyword>
<accession>A0A8C5NVR1</accession>
<reference evidence="3" key="2">
    <citation type="submission" date="2025-09" db="UniProtKB">
        <authorList>
            <consortium name="Ensembl"/>
        </authorList>
    </citation>
    <scope>IDENTIFICATION</scope>
</reference>
<dbReference type="OMA" id="QWPNRES"/>
<keyword evidence="2" id="KW-0677">Repeat</keyword>
<reference evidence="3" key="1">
    <citation type="submission" date="2025-08" db="UniProtKB">
        <authorList>
            <consortium name="Ensembl"/>
        </authorList>
    </citation>
    <scope>IDENTIFICATION</scope>
</reference>
<sequence>QISQNLEALPTLLDLAMQNLLRDEALATSALEDLPGELFPPPFKEAFACRKSRILRATVAAWPFPCLPLGSLMQTVDLETLKVALNGLDDLLKMKVCPRHWTYIYVRGGTH</sequence>
<evidence type="ECO:0000256" key="1">
    <source>
        <dbReference type="ARBA" id="ARBA00022614"/>
    </source>
</evidence>
<evidence type="ECO:0000313" key="4">
    <source>
        <dbReference type="Proteomes" id="UP000694385"/>
    </source>
</evidence>
<dbReference type="PANTHER" id="PTHR14224:SF19">
    <property type="entry name" value="PRAME FAMILY MEMBER 11-RELATED"/>
    <property type="match status" value="1"/>
</dbReference>
<protein>
    <submittedName>
        <fullName evidence="3">Uncharacterized protein</fullName>
    </submittedName>
</protein>
<dbReference type="GO" id="GO:0005737">
    <property type="term" value="C:cytoplasm"/>
    <property type="evidence" value="ECO:0007669"/>
    <property type="project" value="TreeGrafter"/>
</dbReference>
<dbReference type="Proteomes" id="UP000694385">
    <property type="component" value="Unassembled WGS sequence"/>
</dbReference>
<dbReference type="AlphaFoldDB" id="A0A8C5NVR1"/>
<evidence type="ECO:0000313" key="3">
    <source>
        <dbReference type="Ensembl" id="ENSJJAP00000003941.1"/>
    </source>
</evidence>